<dbReference type="CDD" id="cd05233">
    <property type="entry name" value="SDR_c"/>
    <property type="match status" value="1"/>
</dbReference>
<dbReference type="Gene3D" id="3.40.50.720">
    <property type="entry name" value="NAD(P)-binding Rossmann-like Domain"/>
    <property type="match status" value="1"/>
</dbReference>
<dbReference type="PANTHER" id="PTHR43976">
    <property type="entry name" value="SHORT CHAIN DEHYDROGENASE"/>
    <property type="match status" value="1"/>
</dbReference>
<accession>A0A5A9XD72</accession>
<proteinExistence type="inferred from homology"/>
<dbReference type="PRINTS" id="PR00081">
    <property type="entry name" value="GDHRDH"/>
</dbReference>
<organism evidence="2 3">
    <name type="scientific">Oryzomonas rubra</name>
    <dbReference type="NCBI Taxonomy" id="2509454"/>
    <lineage>
        <taxon>Bacteria</taxon>
        <taxon>Pseudomonadati</taxon>
        <taxon>Thermodesulfobacteriota</taxon>
        <taxon>Desulfuromonadia</taxon>
        <taxon>Geobacterales</taxon>
        <taxon>Geobacteraceae</taxon>
        <taxon>Oryzomonas</taxon>
    </lineage>
</organism>
<dbReference type="PROSITE" id="PS00061">
    <property type="entry name" value="ADH_SHORT"/>
    <property type="match status" value="1"/>
</dbReference>
<dbReference type="EMBL" id="SRSD01000007">
    <property type="protein sequence ID" value="KAA0890493.1"/>
    <property type="molecule type" value="Genomic_DNA"/>
</dbReference>
<dbReference type="Pfam" id="PF00106">
    <property type="entry name" value="adh_short"/>
    <property type="match status" value="1"/>
</dbReference>
<comment type="similarity">
    <text evidence="1">Belongs to the short-chain dehydrogenases/reductases (SDR) family.</text>
</comment>
<comment type="caution">
    <text evidence="2">The sequence shown here is derived from an EMBL/GenBank/DDBJ whole genome shotgun (WGS) entry which is preliminary data.</text>
</comment>
<evidence type="ECO:0000313" key="3">
    <source>
        <dbReference type="Proteomes" id="UP000324298"/>
    </source>
</evidence>
<dbReference type="PANTHER" id="PTHR43976:SF5">
    <property type="entry name" value="GLUCOSE_RIBITOL DEHYDROGENASE FAMILY PROTEIN-RELATED"/>
    <property type="match status" value="1"/>
</dbReference>
<dbReference type="Proteomes" id="UP000324298">
    <property type="component" value="Unassembled WGS sequence"/>
</dbReference>
<dbReference type="PRINTS" id="PR00080">
    <property type="entry name" value="SDRFAMILY"/>
</dbReference>
<dbReference type="InterPro" id="IPR002347">
    <property type="entry name" value="SDR_fam"/>
</dbReference>
<dbReference type="OrthoDB" id="5334159at2"/>
<dbReference type="AlphaFoldDB" id="A0A5A9XD72"/>
<protein>
    <submittedName>
        <fullName evidence="2">SDR family oxidoreductase</fullName>
    </submittedName>
</protein>
<dbReference type="InterPro" id="IPR036291">
    <property type="entry name" value="NAD(P)-bd_dom_sf"/>
</dbReference>
<name>A0A5A9XD72_9BACT</name>
<dbReference type="SUPFAM" id="SSF51735">
    <property type="entry name" value="NAD(P)-binding Rossmann-fold domains"/>
    <property type="match status" value="1"/>
</dbReference>
<dbReference type="RefSeq" id="WP_149308005.1">
    <property type="nucleotide sequence ID" value="NZ_SRSD01000007.1"/>
</dbReference>
<evidence type="ECO:0000313" key="2">
    <source>
        <dbReference type="EMBL" id="KAA0890493.1"/>
    </source>
</evidence>
<reference evidence="2 3" key="1">
    <citation type="submission" date="2019-04" db="EMBL/GenBank/DDBJ databases">
        <title>Geobacter ruber sp. nov., ferric-reducing bacteria isolated from paddy soil.</title>
        <authorList>
            <person name="Xu Z."/>
            <person name="Masuda Y."/>
            <person name="Itoh H."/>
            <person name="Senoo K."/>
        </authorList>
    </citation>
    <scope>NUCLEOTIDE SEQUENCE [LARGE SCALE GENOMIC DNA]</scope>
    <source>
        <strain evidence="2 3">Red88</strain>
    </source>
</reference>
<sequence>MNDSVLITGVSSGVGLSLTEHLSQKYHVLAVGRQEKVIQEAFRHNKNVTTYCMDLAKPEELEGGLEHILESYPYIPYVINNAGVNRGGTFDSLDMDDVMRSFRVNFFAPLYILKKTIPAMKANNFGRVINVTSGAPLNCFPGYGAYSSSKGALNAFTVTAAKECSDYNIKINLMSPGPVRSNMALDAPMPPSVCHPTVDYLLSLDENGPSGRFFWLGYEIPLFPELEGIRWLEGKADERYRRVL</sequence>
<gene>
    <name evidence="2" type="ORF">ET418_12615</name>
</gene>
<dbReference type="InterPro" id="IPR051911">
    <property type="entry name" value="SDR_oxidoreductase"/>
</dbReference>
<dbReference type="InterPro" id="IPR020904">
    <property type="entry name" value="Sc_DH/Rdtase_CS"/>
</dbReference>
<evidence type="ECO:0000256" key="1">
    <source>
        <dbReference type="RuleBase" id="RU000363"/>
    </source>
</evidence>
<keyword evidence="3" id="KW-1185">Reference proteome</keyword>